<accession>A0AAU9VB14</accession>
<comment type="caution">
    <text evidence="2">The sequence shown here is derived from an EMBL/GenBank/DDBJ whole genome shotgun (WGS) entry which is preliminary data.</text>
</comment>
<dbReference type="Proteomes" id="UP001153954">
    <property type="component" value="Unassembled WGS sequence"/>
</dbReference>
<protein>
    <submittedName>
        <fullName evidence="2">Uncharacterized protein</fullName>
    </submittedName>
</protein>
<feature type="signal peptide" evidence="1">
    <location>
        <begin position="1"/>
        <end position="17"/>
    </location>
</feature>
<sequence>MLLVVLSILVSISAVHSEAIYGNIEAVSATERQYVQDLIDMPKPLQLDLQIQRCSKYLSVAIDYLCPSSLRTRRTSGPRQSKLLEIDW</sequence>
<keyword evidence="3" id="KW-1185">Reference proteome</keyword>
<evidence type="ECO:0000313" key="2">
    <source>
        <dbReference type="EMBL" id="CAH2107940.1"/>
    </source>
</evidence>
<feature type="chain" id="PRO_5043617143" evidence="1">
    <location>
        <begin position="18"/>
        <end position="88"/>
    </location>
</feature>
<organism evidence="2 3">
    <name type="scientific">Euphydryas editha</name>
    <name type="common">Edith's checkerspot</name>
    <dbReference type="NCBI Taxonomy" id="104508"/>
    <lineage>
        <taxon>Eukaryota</taxon>
        <taxon>Metazoa</taxon>
        <taxon>Ecdysozoa</taxon>
        <taxon>Arthropoda</taxon>
        <taxon>Hexapoda</taxon>
        <taxon>Insecta</taxon>
        <taxon>Pterygota</taxon>
        <taxon>Neoptera</taxon>
        <taxon>Endopterygota</taxon>
        <taxon>Lepidoptera</taxon>
        <taxon>Glossata</taxon>
        <taxon>Ditrysia</taxon>
        <taxon>Papilionoidea</taxon>
        <taxon>Nymphalidae</taxon>
        <taxon>Nymphalinae</taxon>
        <taxon>Euphydryas</taxon>
    </lineage>
</organism>
<name>A0AAU9VB14_EUPED</name>
<proteinExistence type="predicted"/>
<evidence type="ECO:0000313" key="3">
    <source>
        <dbReference type="Proteomes" id="UP001153954"/>
    </source>
</evidence>
<gene>
    <name evidence="2" type="ORF">EEDITHA_LOCUS21923</name>
</gene>
<keyword evidence="1" id="KW-0732">Signal</keyword>
<reference evidence="2" key="1">
    <citation type="submission" date="2022-03" db="EMBL/GenBank/DDBJ databases">
        <authorList>
            <person name="Tunstrom K."/>
        </authorList>
    </citation>
    <scope>NUCLEOTIDE SEQUENCE</scope>
</reference>
<dbReference type="AlphaFoldDB" id="A0AAU9VB14"/>
<dbReference type="EMBL" id="CAKOGL010000031">
    <property type="protein sequence ID" value="CAH2107940.1"/>
    <property type="molecule type" value="Genomic_DNA"/>
</dbReference>
<evidence type="ECO:0000256" key="1">
    <source>
        <dbReference type="SAM" id="SignalP"/>
    </source>
</evidence>